<reference evidence="2 3" key="1">
    <citation type="journal article" date="2022" name="Nat. Microbiol.">
        <title>The microbiome of a bacterivorous marine choanoflagellate contains a resource-demanding obligate bacterial associate.</title>
        <authorList>
            <person name="Needham D.M."/>
            <person name="Poirier C."/>
            <person name="Bachy C."/>
            <person name="George E.E."/>
            <person name="Wilken S."/>
            <person name="Yung C.C.M."/>
            <person name="Limardo A.J."/>
            <person name="Morando M."/>
            <person name="Sudek L."/>
            <person name="Malmstrom R.R."/>
            <person name="Keeling P.J."/>
            <person name="Santoro A.E."/>
            <person name="Worden A.Z."/>
        </authorList>
    </citation>
    <scope>NUCLEOTIDE SEQUENCE [LARGE SCALE GENOMIC DNA]</scope>
    <source>
        <strain evidence="2 3">Comchoano-1</strain>
    </source>
</reference>
<dbReference type="EMBL" id="CP092900">
    <property type="protein sequence ID" value="UTC24522.1"/>
    <property type="molecule type" value="Genomic_DNA"/>
</dbReference>
<dbReference type="RefSeq" id="WP_258568306.1">
    <property type="nucleotide sequence ID" value="NZ_CP092900.1"/>
</dbReference>
<keyword evidence="1" id="KW-1133">Transmembrane helix</keyword>
<proteinExistence type="predicted"/>
<feature type="transmembrane region" description="Helical" evidence="1">
    <location>
        <begin position="7"/>
        <end position="29"/>
    </location>
</feature>
<name>A0ABY5DL66_9GAMM</name>
<keyword evidence="1" id="KW-0812">Transmembrane</keyword>
<evidence type="ECO:0000256" key="1">
    <source>
        <dbReference type="SAM" id="Phobius"/>
    </source>
</evidence>
<accession>A0ABY5DL66</accession>
<feature type="transmembrane region" description="Helical" evidence="1">
    <location>
        <begin position="41"/>
        <end position="59"/>
    </location>
</feature>
<protein>
    <submittedName>
        <fullName evidence="2">Uncharacterized protein</fullName>
    </submittedName>
</protein>
<dbReference type="Proteomes" id="UP001055955">
    <property type="component" value="Chromosome"/>
</dbReference>
<evidence type="ECO:0000313" key="2">
    <source>
        <dbReference type="EMBL" id="UTC24522.1"/>
    </source>
</evidence>
<keyword evidence="3" id="KW-1185">Reference proteome</keyword>
<evidence type="ECO:0000313" key="3">
    <source>
        <dbReference type="Proteomes" id="UP001055955"/>
    </source>
</evidence>
<sequence>MQNLPSVVILVLGAIYIVLSPVTTDEVWFSGHVLVVAQFEQFFRALISVLLALSLVKYLRSDI</sequence>
<organism evidence="2 3">
    <name type="scientific">Candidatus Comchoanobacter bicostacola</name>
    <dbReference type="NCBI Taxonomy" id="2919598"/>
    <lineage>
        <taxon>Bacteria</taxon>
        <taxon>Pseudomonadati</taxon>
        <taxon>Pseudomonadota</taxon>
        <taxon>Gammaproteobacteria</taxon>
        <taxon>Candidatus Comchoanobacterales</taxon>
        <taxon>Candidatus Comchoanobacteraceae</taxon>
        <taxon>Candidatus Comchoanobacter</taxon>
    </lineage>
</organism>
<keyword evidence="1" id="KW-0472">Membrane</keyword>
<gene>
    <name evidence="2" type="ORF">MMH89_04735</name>
</gene>